<keyword evidence="1" id="KW-0175">Coiled coil</keyword>
<dbReference type="PANTHER" id="PTHR23159:SF60">
    <property type="entry name" value="SPINDLE ASSEMBLY ABNORMAL PROTEIN 4"/>
    <property type="match status" value="1"/>
</dbReference>
<dbReference type="PRINTS" id="PR01217">
    <property type="entry name" value="PRICHEXTENSN"/>
</dbReference>
<dbReference type="PANTHER" id="PTHR23159">
    <property type="entry name" value="CENTROSOMAL PROTEIN 2"/>
    <property type="match status" value="1"/>
</dbReference>
<reference evidence="3 4" key="1">
    <citation type="submission" date="2014-04" db="EMBL/GenBank/DDBJ databases">
        <authorList>
            <consortium name="DOE Joint Genome Institute"/>
            <person name="Kuo A."/>
            <person name="Zuccaro A."/>
            <person name="Kohler A."/>
            <person name="Nagy L.G."/>
            <person name="Floudas D."/>
            <person name="Copeland A."/>
            <person name="Barry K.W."/>
            <person name="Cichocki N."/>
            <person name="Veneault-Fourrey C."/>
            <person name="LaButti K."/>
            <person name="Lindquist E.A."/>
            <person name="Lipzen A."/>
            <person name="Lundell T."/>
            <person name="Morin E."/>
            <person name="Murat C."/>
            <person name="Sun H."/>
            <person name="Tunlid A."/>
            <person name="Henrissat B."/>
            <person name="Grigoriev I.V."/>
            <person name="Hibbett D.S."/>
            <person name="Martin F."/>
            <person name="Nordberg H.P."/>
            <person name="Cantor M.N."/>
            <person name="Hua S.X."/>
        </authorList>
    </citation>
    <scope>NUCLEOTIDE SEQUENCE [LARGE SCALE GENOMIC DNA]</scope>
    <source>
        <strain evidence="3 4">MAFF 305830</strain>
    </source>
</reference>
<feature type="compositionally biased region" description="Low complexity" evidence="2">
    <location>
        <begin position="413"/>
        <end position="436"/>
    </location>
</feature>
<dbReference type="Proteomes" id="UP000054097">
    <property type="component" value="Unassembled WGS sequence"/>
</dbReference>
<feature type="compositionally biased region" description="Basic and acidic residues" evidence="2">
    <location>
        <begin position="235"/>
        <end position="269"/>
    </location>
</feature>
<name>A0A0C3ABS1_SERVB</name>
<evidence type="ECO:0000256" key="2">
    <source>
        <dbReference type="SAM" id="MobiDB-lite"/>
    </source>
</evidence>
<feature type="compositionally biased region" description="Basic and acidic residues" evidence="2">
    <location>
        <begin position="374"/>
        <end position="395"/>
    </location>
</feature>
<organism evidence="3 4">
    <name type="scientific">Serendipita vermifera MAFF 305830</name>
    <dbReference type="NCBI Taxonomy" id="933852"/>
    <lineage>
        <taxon>Eukaryota</taxon>
        <taxon>Fungi</taxon>
        <taxon>Dikarya</taxon>
        <taxon>Basidiomycota</taxon>
        <taxon>Agaricomycotina</taxon>
        <taxon>Agaricomycetes</taxon>
        <taxon>Sebacinales</taxon>
        <taxon>Serendipitaceae</taxon>
        <taxon>Serendipita</taxon>
    </lineage>
</organism>
<feature type="compositionally biased region" description="Basic and acidic residues" evidence="2">
    <location>
        <begin position="288"/>
        <end position="347"/>
    </location>
</feature>
<gene>
    <name evidence="3" type="ORF">M408DRAFT_333088</name>
</gene>
<dbReference type="EMBL" id="KN824364">
    <property type="protein sequence ID" value="KIM22085.1"/>
    <property type="molecule type" value="Genomic_DNA"/>
</dbReference>
<protein>
    <submittedName>
        <fullName evidence="3">Uncharacterized protein</fullName>
    </submittedName>
</protein>
<dbReference type="HOGENOM" id="CLU_468602_0_0_1"/>
<reference evidence="4" key="2">
    <citation type="submission" date="2015-01" db="EMBL/GenBank/DDBJ databases">
        <title>Evolutionary Origins and Diversification of the Mycorrhizal Mutualists.</title>
        <authorList>
            <consortium name="DOE Joint Genome Institute"/>
            <consortium name="Mycorrhizal Genomics Consortium"/>
            <person name="Kohler A."/>
            <person name="Kuo A."/>
            <person name="Nagy L.G."/>
            <person name="Floudas D."/>
            <person name="Copeland A."/>
            <person name="Barry K.W."/>
            <person name="Cichocki N."/>
            <person name="Veneault-Fourrey C."/>
            <person name="LaButti K."/>
            <person name="Lindquist E.A."/>
            <person name="Lipzen A."/>
            <person name="Lundell T."/>
            <person name="Morin E."/>
            <person name="Murat C."/>
            <person name="Riley R."/>
            <person name="Ohm R."/>
            <person name="Sun H."/>
            <person name="Tunlid A."/>
            <person name="Henrissat B."/>
            <person name="Grigoriev I.V."/>
            <person name="Hibbett D.S."/>
            <person name="Martin F."/>
        </authorList>
    </citation>
    <scope>NUCLEOTIDE SEQUENCE [LARGE SCALE GENOMIC DNA]</scope>
    <source>
        <strain evidence="4">MAFF 305830</strain>
    </source>
</reference>
<feature type="region of interest" description="Disordered" evidence="2">
    <location>
        <begin position="235"/>
        <end position="595"/>
    </location>
</feature>
<evidence type="ECO:0000313" key="4">
    <source>
        <dbReference type="Proteomes" id="UP000054097"/>
    </source>
</evidence>
<dbReference type="OrthoDB" id="3270079at2759"/>
<proteinExistence type="predicted"/>
<evidence type="ECO:0000313" key="3">
    <source>
        <dbReference type="EMBL" id="KIM22085.1"/>
    </source>
</evidence>
<evidence type="ECO:0000256" key="1">
    <source>
        <dbReference type="SAM" id="Coils"/>
    </source>
</evidence>
<feature type="region of interest" description="Disordered" evidence="2">
    <location>
        <begin position="641"/>
        <end position="665"/>
    </location>
</feature>
<accession>A0A0C3ABS1</accession>
<sequence length="665" mass="72594">MSAPTPIPTLPITSATASQAAHIASLTTQVHQLVDKNNAIAAKLEQAQKDARERLHVEIKRSDDIVRQMRDAHEDEMKQVNERMETLRISAVHAQHSIAYAHQVTKHDLKLVENALLHQKNQNLIQAAALVQATGAEDLLKSRLVATKSAHARQVEALVAKLDQAQAELVATQTQASEKDDKIVATLKNQLATLQTSLTTSQEKLAGLERSSAKLKEELTASETAHEKLRSELKVEKRARRETEKELEEVKEQLTARGETESREADAIKQSKRRVRELEVALASEQSRVSELEAAKAELEAERSAWKAEKRKLEKEKEKASLASSSKEKEATVKESTKKKDKEESVKSKKRPRDEEDGEGGGIVIQGAFGKPAVSDEPKKHKKAKLDDSKTEVKAKAPKPAKPTPAPSKPKKTPVTTQSKPLPSSPVHSPSPMSTPQLSEDEDAAPAPAKPKAKPTPTTVAPLLNGTANKKKFKPPAPPKADEASGSDSDDLATKRIKYFGGETKKEPKPSQKVVKKNAESKSKGKATVRDDDEGEVFDLDAVSSATEDEEEEEVRPNPKPKESKVEKPKPKPSKQADAVANKPVVKKPSVTKIDKEKITERENVVPVKPKKRTLNLLGGMTNGTSLGSWGNGLSQNIYNIPSQLSSPEKGGPSVPRATFNFSKP</sequence>
<feature type="compositionally biased region" description="Basic and acidic residues" evidence="2">
    <location>
        <begin position="555"/>
        <end position="570"/>
    </location>
</feature>
<dbReference type="AlphaFoldDB" id="A0A0C3ABS1"/>
<feature type="coiled-coil region" evidence="1">
    <location>
        <begin position="30"/>
        <end position="90"/>
    </location>
</feature>
<keyword evidence="4" id="KW-1185">Reference proteome</keyword>